<dbReference type="RefSeq" id="WP_379517980.1">
    <property type="nucleotide sequence ID" value="NZ_JBHSPA010000037.1"/>
</dbReference>
<sequence>MRFRALRAHGIVLDTADDAFSTEPPLPGWLTTPLYLIWPPIPTLR</sequence>
<evidence type="ECO:0000313" key="2">
    <source>
        <dbReference type="Proteomes" id="UP001596058"/>
    </source>
</evidence>
<protein>
    <submittedName>
        <fullName evidence="1">Uncharacterized protein</fullName>
    </submittedName>
</protein>
<accession>A0ABW1CTX5</accession>
<comment type="caution">
    <text evidence="1">The sequence shown here is derived from an EMBL/GenBank/DDBJ whole genome shotgun (WGS) entry which is preliminary data.</text>
</comment>
<gene>
    <name evidence="1" type="ORF">ACFPZ3_31825</name>
</gene>
<organism evidence="1 2">
    <name type="scientific">Nonomuraea insulae</name>
    <dbReference type="NCBI Taxonomy" id="1616787"/>
    <lineage>
        <taxon>Bacteria</taxon>
        <taxon>Bacillati</taxon>
        <taxon>Actinomycetota</taxon>
        <taxon>Actinomycetes</taxon>
        <taxon>Streptosporangiales</taxon>
        <taxon>Streptosporangiaceae</taxon>
        <taxon>Nonomuraea</taxon>
    </lineage>
</organism>
<dbReference type="Proteomes" id="UP001596058">
    <property type="component" value="Unassembled WGS sequence"/>
</dbReference>
<dbReference type="EMBL" id="JBHSPA010000037">
    <property type="protein sequence ID" value="MFC5828479.1"/>
    <property type="molecule type" value="Genomic_DNA"/>
</dbReference>
<proteinExistence type="predicted"/>
<keyword evidence="2" id="KW-1185">Reference proteome</keyword>
<evidence type="ECO:0000313" key="1">
    <source>
        <dbReference type="EMBL" id="MFC5828479.1"/>
    </source>
</evidence>
<reference evidence="2" key="1">
    <citation type="journal article" date="2019" name="Int. J. Syst. Evol. Microbiol.">
        <title>The Global Catalogue of Microorganisms (GCM) 10K type strain sequencing project: providing services to taxonomists for standard genome sequencing and annotation.</title>
        <authorList>
            <consortium name="The Broad Institute Genomics Platform"/>
            <consortium name="The Broad Institute Genome Sequencing Center for Infectious Disease"/>
            <person name="Wu L."/>
            <person name="Ma J."/>
        </authorList>
    </citation>
    <scope>NUCLEOTIDE SEQUENCE [LARGE SCALE GENOMIC DNA]</scope>
    <source>
        <strain evidence="2">CCUG 53903</strain>
    </source>
</reference>
<name>A0ABW1CTX5_9ACTN</name>